<comment type="caution">
    <text evidence="2">The sequence shown here is derived from an EMBL/GenBank/DDBJ whole genome shotgun (WGS) entry which is preliminary data.</text>
</comment>
<sequence length="67" mass="7354">MKKIISSFSASARRAMATAYGSLLAQAMAQDTLPVPHDPAPGLPPSPIKEADVYLTTQYYRILDRFI</sequence>
<dbReference type="EMBL" id="SAUX01000001">
    <property type="protein sequence ID" value="RWR32437.1"/>
    <property type="molecule type" value="Genomic_DNA"/>
</dbReference>
<dbReference type="RefSeq" id="WP_128235196.1">
    <property type="nucleotide sequence ID" value="NZ_SAUX01000001.1"/>
</dbReference>
<proteinExistence type="predicted"/>
<keyword evidence="1" id="KW-0732">Signal</keyword>
<organism evidence="2 3">
    <name type="scientific">Paenirhodobacter populi</name>
    <dbReference type="NCBI Taxonomy" id="2306993"/>
    <lineage>
        <taxon>Bacteria</taxon>
        <taxon>Pseudomonadati</taxon>
        <taxon>Pseudomonadota</taxon>
        <taxon>Alphaproteobacteria</taxon>
        <taxon>Rhodobacterales</taxon>
        <taxon>Rhodobacter group</taxon>
        <taxon>Paenirhodobacter</taxon>
    </lineage>
</organism>
<protein>
    <submittedName>
        <fullName evidence="2">Uncharacterized protein</fullName>
    </submittedName>
</protein>
<dbReference type="AlphaFoldDB" id="A0A443KI53"/>
<evidence type="ECO:0000313" key="2">
    <source>
        <dbReference type="EMBL" id="RWR32437.1"/>
    </source>
</evidence>
<feature type="signal peptide" evidence="1">
    <location>
        <begin position="1"/>
        <end position="29"/>
    </location>
</feature>
<name>A0A443KI53_9RHOB</name>
<accession>A0A443KI53</accession>
<feature type="chain" id="PRO_5019027977" evidence="1">
    <location>
        <begin position="30"/>
        <end position="67"/>
    </location>
</feature>
<gene>
    <name evidence="2" type="ORF">D2T31_00155</name>
</gene>
<evidence type="ECO:0000256" key="1">
    <source>
        <dbReference type="SAM" id="SignalP"/>
    </source>
</evidence>
<evidence type="ECO:0000313" key="3">
    <source>
        <dbReference type="Proteomes" id="UP000285295"/>
    </source>
</evidence>
<reference evidence="2 3" key="2">
    <citation type="submission" date="2019-01" db="EMBL/GenBank/DDBJ databases">
        <authorList>
            <person name="Li Y."/>
        </authorList>
    </citation>
    <scope>NUCLEOTIDE SEQUENCE [LARGE SCALE GENOMIC DNA]</scope>
    <source>
        <strain evidence="2 3">D19-10-3-21</strain>
    </source>
</reference>
<dbReference type="Proteomes" id="UP000285295">
    <property type="component" value="Unassembled WGS sequence"/>
</dbReference>
<reference evidence="2 3" key="1">
    <citation type="submission" date="2019-01" db="EMBL/GenBank/DDBJ databases">
        <title>Sinorhodobacter populi sp. nov. isolated from the symptomatic bark tissue of Populus euramericana canker.</title>
        <authorList>
            <person name="Xu G."/>
        </authorList>
    </citation>
    <scope>NUCLEOTIDE SEQUENCE [LARGE SCALE GENOMIC DNA]</scope>
    <source>
        <strain evidence="2 3">D19-10-3-21</strain>
    </source>
</reference>